<dbReference type="Gene3D" id="3.40.1440.10">
    <property type="entry name" value="GIY-YIG endonuclease"/>
    <property type="match status" value="1"/>
</dbReference>
<dbReference type="InterPro" id="IPR048749">
    <property type="entry name" value="SLX1_C"/>
</dbReference>
<organism evidence="10">
    <name type="scientific">Lichtheimia ramosa</name>
    <dbReference type="NCBI Taxonomy" id="688394"/>
    <lineage>
        <taxon>Eukaryota</taxon>
        <taxon>Fungi</taxon>
        <taxon>Fungi incertae sedis</taxon>
        <taxon>Mucoromycota</taxon>
        <taxon>Mucoromycotina</taxon>
        <taxon>Mucoromycetes</taxon>
        <taxon>Mucorales</taxon>
        <taxon>Lichtheimiaceae</taxon>
        <taxon>Lichtheimia</taxon>
    </lineage>
</organism>
<dbReference type="AlphaFoldDB" id="A0A077WTE5"/>
<comment type="caution">
    <text evidence="8">Lacks conserved residue(s) required for the propagation of feature annotation.</text>
</comment>
<reference evidence="10" key="1">
    <citation type="journal article" date="2014" name="Genome Announc.">
        <title>De novo whole-genome sequence and genome annotation of Lichtheimia ramosa.</title>
        <authorList>
            <person name="Linde J."/>
            <person name="Schwartze V."/>
            <person name="Binder U."/>
            <person name="Lass-Florl C."/>
            <person name="Voigt K."/>
            <person name="Horn F."/>
        </authorList>
    </citation>
    <scope>NUCLEOTIDE SEQUENCE</scope>
    <source>
        <strain evidence="10">JMRC FSU:6197</strain>
    </source>
</reference>
<dbReference type="GO" id="GO:0000724">
    <property type="term" value="P:double-strand break repair via homologous recombination"/>
    <property type="evidence" value="ECO:0007669"/>
    <property type="project" value="TreeGrafter"/>
</dbReference>
<proteinExistence type="inferred from homology"/>
<dbReference type="PANTHER" id="PTHR20208:SF10">
    <property type="entry name" value="STRUCTURE-SPECIFIC ENDONUCLEASE SUBUNIT SLX1"/>
    <property type="match status" value="1"/>
</dbReference>
<protein>
    <recommendedName>
        <fullName evidence="9">GIY-YIG domain-containing protein</fullName>
    </recommendedName>
</protein>
<evidence type="ECO:0000256" key="5">
    <source>
        <dbReference type="ARBA" id="ARBA00023172"/>
    </source>
</evidence>
<dbReference type="GO" id="GO:0033557">
    <property type="term" value="C:Slx1-Slx4 complex"/>
    <property type="evidence" value="ECO:0007669"/>
    <property type="project" value="UniProtKB-UniRule"/>
</dbReference>
<dbReference type="SUPFAM" id="SSF82771">
    <property type="entry name" value="GIY-YIG endonuclease"/>
    <property type="match status" value="1"/>
</dbReference>
<gene>
    <name evidence="10" type="ORF">LRAMOSA11076</name>
</gene>
<feature type="domain" description="GIY-YIG" evidence="9">
    <location>
        <begin position="2"/>
        <end position="85"/>
    </location>
</feature>
<comment type="function">
    <text evidence="8">Catalytic subunit of the SLX1-SLX4 structure-specific endonuclease that resolves DNA secondary structures generated during DNA repair and recombination. Has endonuclease activity towards branched DNA substrates, introducing single-strand cuts in duplex DNA close to junctions with ss-DNA.</text>
</comment>
<keyword evidence="1 8" id="KW-0540">Nuclease</keyword>
<keyword evidence="3 8" id="KW-0227">DNA damage</keyword>
<evidence type="ECO:0000256" key="2">
    <source>
        <dbReference type="ARBA" id="ARBA00022759"/>
    </source>
</evidence>
<dbReference type="GO" id="GO:0017108">
    <property type="term" value="F:5'-flap endonuclease activity"/>
    <property type="evidence" value="ECO:0007669"/>
    <property type="project" value="InterPro"/>
</dbReference>
<dbReference type="HAMAP" id="MF_03100">
    <property type="entry name" value="Endonuc_su_Slx1"/>
    <property type="match status" value="1"/>
</dbReference>
<keyword evidence="5 8" id="KW-0233">DNA recombination</keyword>
<dbReference type="Pfam" id="PF01541">
    <property type="entry name" value="GIY-YIG"/>
    <property type="match status" value="1"/>
</dbReference>
<dbReference type="GO" id="GO:0008821">
    <property type="term" value="F:crossover junction DNA endonuclease activity"/>
    <property type="evidence" value="ECO:0007669"/>
    <property type="project" value="TreeGrafter"/>
</dbReference>
<dbReference type="PROSITE" id="PS50164">
    <property type="entry name" value="GIY_YIG"/>
    <property type="match status" value="1"/>
</dbReference>
<dbReference type="OrthoDB" id="24645at2759"/>
<keyword evidence="2 8" id="KW-0255">Endonuclease</keyword>
<comment type="similarity">
    <text evidence="8">Belongs to the SLX1 family.</text>
</comment>
<sequence>MVTKCCYLIRSLNLPKYHNKVYIGTTPDPIHRLRQHNGEIVQGAKKTEHGRPWEMVMFVYGFPNDSYALQFEWAWQNPLRTRHRQRMTFWDNEYLKNSLKHKQYCNLLTFKLRILLDMLMIHPYRQWPLKLYFIAADVHALFDIVASTMAGDLPSHMTITSGPLDISPMISSSMVTGSTTITRSFSSNRCHVCLDIIQDMNTKHDTFVACNKNCDMVAHLTCLATKFLDDAKDQVSLVPVSGSCPDCHKQLLWGDLIQDLHVRHRIASSFNNTSL</sequence>
<keyword evidence="7 8" id="KW-0539">Nucleus</keyword>
<evidence type="ECO:0000256" key="3">
    <source>
        <dbReference type="ARBA" id="ARBA00022763"/>
    </source>
</evidence>
<evidence type="ECO:0000256" key="8">
    <source>
        <dbReference type="HAMAP-Rule" id="MF_03100"/>
    </source>
</evidence>
<dbReference type="CDD" id="cd10455">
    <property type="entry name" value="GIY-YIG_SLX1"/>
    <property type="match status" value="1"/>
</dbReference>
<keyword evidence="4 8" id="KW-0378">Hydrolase</keyword>
<dbReference type="Gene3D" id="3.30.40.10">
    <property type="entry name" value="Zinc/RING finger domain, C3HC4 (zinc finger)"/>
    <property type="match status" value="1"/>
</dbReference>
<evidence type="ECO:0000313" key="10">
    <source>
        <dbReference type="EMBL" id="CDS10590.1"/>
    </source>
</evidence>
<name>A0A077WTE5_9FUNG</name>
<dbReference type="Pfam" id="PF21202">
    <property type="entry name" value="SLX1_C"/>
    <property type="match status" value="1"/>
</dbReference>
<keyword evidence="6 8" id="KW-0234">DNA repair</keyword>
<dbReference type="EMBL" id="LK023336">
    <property type="protein sequence ID" value="CDS10590.1"/>
    <property type="molecule type" value="Genomic_DNA"/>
</dbReference>
<evidence type="ECO:0000256" key="6">
    <source>
        <dbReference type="ARBA" id="ARBA00023204"/>
    </source>
</evidence>
<comment type="subcellular location">
    <subcellularLocation>
        <location evidence="8">Nucleus</location>
    </subcellularLocation>
</comment>
<dbReference type="InterPro" id="IPR013083">
    <property type="entry name" value="Znf_RING/FYVE/PHD"/>
</dbReference>
<accession>A0A077WTE5</accession>
<evidence type="ECO:0000256" key="4">
    <source>
        <dbReference type="ARBA" id="ARBA00022801"/>
    </source>
</evidence>
<evidence type="ECO:0000256" key="7">
    <source>
        <dbReference type="ARBA" id="ARBA00023242"/>
    </source>
</evidence>
<comment type="cofactor">
    <cofactor evidence="8">
        <name>a divalent metal cation</name>
        <dbReference type="ChEBI" id="CHEBI:60240"/>
    </cofactor>
</comment>
<dbReference type="PANTHER" id="PTHR20208">
    <property type="entry name" value="STRUCTURE-SPECIFIC ENDONUCLEASE SUBUNIT SLX1"/>
    <property type="match status" value="1"/>
</dbReference>
<dbReference type="InterPro" id="IPR035901">
    <property type="entry name" value="GIY-YIG_endonuc_sf"/>
</dbReference>
<dbReference type="InterPro" id="IPR027520">
    <property type="entry name" value="Slx1"/>
</dbReference>
<comment type="subunit">
    <text evidence="8">Forms a heterodimer with SLX4.</text>
</comment>
<dbReference type="InterPro" id="IPR050381">
    <property type="entry name" value="SLX1_endonuclease"/>
</dbReference>
<evidence type="ECO:0000256" key="1">
    <source>
        <dbReference type="ARBA" id="ARBA00022722"/>
    </source>
</evidence>
<evidence type="ECO:0000259" key="9">
    <source>
        <dbReference type="PROSITE" id="PS50164"/>
    </source>
</evidence>
<dbReference type="InterPro" id="IPR000305">
    <property type="entry name" value="GIY-YIG_endonuc"/>
</dbReference>